<keyword evidence="2 7" id="KW-0808">Transferase</keyword>
<evidence type="ECO:0000256" key="3">
    <source>
        <dbReference type="ARBA" id="ARBA00022695"/>
    </source>
</evidence>
<dbReference type="InterPro" id="IPR014729">
    <property type="entry name" value="Rossmann-like_a/b/a_fold"/>
</dbReference>
<evidence type="ECO:0000256" key="4">
    <source>
        <dbReference type="ARBA" id="ARBA00022741"/>
    </source>
</evidence>
<dbReference type="NCBIfam" id="NF001985">
    <property type="entry name" value="PRK00777.1"/>
    <property type="match status" value="1"/>
</dbReference>
<dbReference type="GO" id="GO:0004595">
    <property type="term" value="F:pantetheine-phosphate adenylyltransferase activity"/>
    <property type="evidence" value="ECO:0007669"/>
    <property type="project" value="UniProtKB-UniRule"/>
</dbReference>
<name>A0A4P2VAG1_9ARCH</name>
<dbReference type="InterPro" id="IPR050385">
    <property type="entry name" value="Archaeal_FAD_synthase"/>
</dbReference>
<evidence type="ECO:0000256" key="5">
    <source>
        <dbReference type="ARBA" id="ARBA00022840"/>
    </source>
</evidence>
<dbReference type="HAMAP" id="MF_00647">
    <property type="entry name" value="PPAT_arch"/>
    <property type="match status" value="1"/>
</dbReference>
<sequence length="155" mass="17342">MEHKYRKVAIGGTFDPFHRGHRALIDAAFSIGDEVLIGLSSDELAQRMGKSPDRSFEERACDLLEYLESKYRDRIYAIYKLEDPFGPLAQDPSIEALVVSPETEGRGSAANAARKSRGLSEVDVVRIDFVLAEDGEPISSRRIRKGEIDKEGRML</sequence>
<comment type="subcellular location">
    <subcellularLocation>
        <location evidence="7">Cytoplasm</location>
    </subcellularLocation>
</comment>
<dbReference type="PANTHER" id="PTHR43793">
    <property type="entry name" value="FAD SYNTHASE"/>
    <property type="match status" value="1"/>
</dbReference>
<dbReference type="NCBIfam" id="TIGR00125">
    <property type="entry name" value="cyt_tran_rel"/>
    <property type="match status" value="1"/>
</dbReference>
<comment type="catalytic activity">
    <reaction evidence="7">
        <text>(R)-4'-phosphopantetheine + ATP + H(+) = 3'-dephospho-CoA + diphosphate</text>
        <dbReference type="Rhea" id="RHEA:19801"/>
        <dbReference type="ChEBI" id="CHEBI:15378"/>
        <dbReference type="ChEBI" id="CHEBI:30616"/>
        <dbReference type="ChEBI" id="CHEBI:33019"/>
        <dbReference type="ChEBI" id="CHEBI:57328"/>
        <dbReference type="ChEBI" id="CHEBI:61723"/>
        <dbReference type="EC" id="2.7.7.3"/>
    </reaction>
</comment>
<proteinExistence type="inferred from homology"/>
<dbReference type="Proteomes" id="UP000509448">
    <property type="component" value="Chromosome"/>
</dbReference>
<dbReference type="InterPro" id="IPR023540">
    <property type="entry name" value="PPAT_arch"/>
</dbReference>
<dbReference type="GO" id="GO:0005524">
    <property type="term" value="F:ATP binding"/>
    <property type="evidence" value="ECO:0007669"/>
    <property type="project" value="UniProtKB-KW"/>
</dbReference>
<evidence type="ECO:0000259" key="8">
    <source>
        <dbReference type="Pfam" id="PF01467"/>
    </source>
</evidence>
<reference evidence="9 10" key="1">
    <citation type="journal article" date="2019" name="ISME J.">
        <title>Isolation and characterization of a thermophilic sulfur- and iron-reducing thaumarchaeote from a terrestrial acidic hot spring.</title>
        <authorList>
            <person name="Kato S."/>
            <person name="Itoh T."/>
            <person name="Yuki M."/>
            <person name="Nagamori M."/>
            <person name="Ohnishi M."/>
            <person name="Uematsu K."/>
            <person name="Suzuki K."/>
            <person name="Takashina T."/>
            <person name="Ohkuma M."/>
        </authorList>
    </citation>
    <scope>NUCLEOTIDE SEQUENCE [LARGE SCALE GENOMIC DNA]</scope>
    <source>
        <strain evidence="9 10">NAS-02</strain>
    </source>
</reference>
<dbReference type="SUPFAM" id="SSF52374">
    <property type="entry name" value="Nucleotidylyl transferase"/>
    <property type="match status" value="1"/>
</dbReference>
<dbReference type="KEGG" id="ccai:NAS2_0042"/>
<dbReference type="EMBL" id="AP018732">
    <property type="protein sequence ID" value="BBE41456.1"/>
    <property type="molecule type" value="Genomic_DNA"/>
</dbReference>
<dbReference type="UniPathway" id="UPA00241"/>
<keyword evidence="4 7" id="KW-0547">Nucleotide-binding</keyword>
<protein>
    <recommendedName>
        <fullName evidence="7">Phosphopantetheine adenylyltransferase</fullName>
        <ecNumber evidence="7">2.7.7.3</ecNumber>
    </recommendedName>
    <alternativeName>
        <fullName evidence="7">Dephospho-CoA pyrophosphorylase</fullName>
    </alternativeName>
    <alternativeName>
        <fullName evidence="7">Pantetheine-phosphate adenylyltransferase</fullName>
        <shortName evidence="7">PPAT</shortName>
    </alternativeName>
</protein>
<evidence type="ECO:0000256" key="6">
    <source>
        <dbReference type="ARBA" id="ARBA00022993"/>
    </source>
</evidence>
<keyword evidence="5 7" id="KW-0067">ATP-binding</keyword>
<comment type="function">
    <text evidence="7">Reversibly transfers an adenylyl group from ATP to 4'-phosphopantetheine, yielding dephospho-CoA (dPCoA) and pyrophosphate.</text>
</comment>
<gene>
    <name evidence="7" type="primary">coaD</name>
    <name evidence="9" type="ORF">NAS2_0042</name>
</gene>
<dbReference type="EC" id="2.7.7.3" evidence="7"/>
<accession>A0A4P2VAG1</accession>
<evidence type="ECO:0000313" key="10">
    <source>
        <dbReference type="Proteomes" id="UP000509448"/>
    </source>
</evidence>
<comment type="pathway">
    <text evidence="7">Cofactor biosynthesis; coenzyme A biosynthesis.</text>
</comment>
<dbReference type="GeneID" id="55583861"/>
<dbReference type="GO" id="GO:0005737">
    <property type="term" value="C:cytoplasm"/>
    <property type="evidence" value="ECO:0007669"/>
    <property type="project" value="UniProtKB-SubCell"/>
</dbReference>
<organism evidence="9 10">
    <name type="scientific">Conexivisphaera calida</name>
    <dbReference type="NCBI Taxonomy" id="1874277"/>
    <lineage>
        <taxon>Archaea</taxon>
        <taxon>Nitrososphaerota</taxon>
        <taxon>Conexivisphaeria</taxon>
        <taxon>Conexivisphaerales</taxon>
        <taxon>Conexivisphaeraceae</taxon>
        <taxon>Conexivisphaera</taxon>
    </lineage>
</organism>
<dbReference type="PANTHER" id="PTHR43793:SF1">
    <property type="entry name" value="FAD SYNTHASE"/>
    <property type="match status" value="1"/>
</dbReference>
<dbReference type="AlphaFoldDB" id="A0A4P2VAG1"/>
<evidence type="ECO:0000256" key="1">
    <source>
        <dbReference type="ARBA" id="ARBA00022490"/>
    </source>
</evidence>
<dbReference type="Pfam" id="PF01467">
    <property type="entry name" value="CTP_transf_like"/>
    <property type="match status" value="1"/>
</dbReference>
<keyword evidence="3 7" id="KW-0548">Nucleotidyltransferase</keyword>
<dbReference type="RefSeq" id="WP_232085526.1">
    <property type="nucleotide sequence ID" value="NZ_AP018732.1"/>
</dbReference>
<keyword evidence="6 7" id="KW-0173">Coenzyme A biosynthesis</keyword>
<dbReference type="Gene3D" id="3.40.50.620">
    <property type="entry name" value="HUPs"/>
    <property type="match status" value="1"/>
</dbReference>
<feature type="domain" description="Cytidyltransferase-like" evidence="8">
    <location>
        <begin position="10"/>
        <end position="145"/>
    </location>
</feature>
<comment type="similarity">
    <text evidence="7">Belongs to the eukaryotic CoaD family.</text>
</comment>
<evidence type="ECO:0000256" key="2">
    <source>
        <dbReference type="ARBA" id="ARBA00022679"/>
    </source>
</evidence>
<dbReference type="GO" id="GO:0015937">
    <property type="term" value="P:coenzyme A biosynthetic process"/>
    <property type="evidence" value="ECO:0007669"/>
    <property type="project" value="UniProtKB-UniRule"/>
</dbReference>
<keyword evidence="1 7" id="KW-0963">Cytoplasm</keyword>
<evidence type="ECO:0000313" key="9">
    <source>
        <dbReference type="EMBL" id="BBE41456.1"/>
    </source>
</evidence>
<dbReference type="InterPro" id="IPR004821">
    <property type="entry name" value="Cyt_trans-like"/>
</dbReference>
<keyword evidence="10" id="KW-1185">Reference proteome</keyword>
<evidence type="ECO:0000256" key="7">
    <source>
        <dbReference type="HAMAP-Rule" id="MF_00647"/>
    </source>
</evidence>